<proteinExistence type="predicted"/>
<dbReference type="Gene3D" id="3.60.40.10">
    <property type="entry name" value="PPM-type phosphatase domain"/>
    <property type="match status" value="1"/>
</dbReference>
<dbReference type="InterPro" id="IPR001932">
    <property type="entry name" value="PPM-type_phosphatase-like_dom"/>
</dbReference>
<dbReference type="GO" id="GO:0016791">
    <property type="term" value="F:phosphatase activity"/>
    <property type="evidence" value="ECO:0007669"/>
    <property type="project" value="TreeGrafter"/>
</dbReference>
<dbReference type="SMART" id="SM00331">
    <property type="entry name" value="PP2C_SIG"/>
    <property type="match status" value="1"/>
</dbReference>
<dbReference type="Proteomes" id="UP000605361">
    <property type="component" value="Unassembled WGS sequence"/>
</dbReference>
<name>A0A931AA53_9ACTN</name>
<keyword evidence="5" id="KW-1185">Reference proteome</keyword>
<protein>
    <submittedName>
        <fullName evidence="4">SpoIIE family protein phosphatase</fullName>
    </submittedName>
</protein>
<feature type="domain" description="PPM-type phosphatase" evidence="3">
    <location>
        <begin position="206"/>
        <end position="419"/>
    </location>
</feature>
<evidence type="ECO:0000313" key="5">
    <source>
        <dbReference type="Proteomes" id="UP000605361"/>
    </source>
</evidence>
<dbReference type="InterPro" id="IPR052016">
    <property type="entry name" value="Bact_Sigma-Reg"/>
</dbReference>
<evidence type="ECO:0000256" key="1">
    <source>
        <dbReference type="ARBA" id="ARBA00022801"/>
    </source>
</evidence>
<dbReference type="RefSeq" id="WP_195897996.1">
    <property type="nucleotide sequence ID" value="NZ_JADOGI010000081.1"/>
</dbReference>
<dbReference type="AlphaFoldDB" id="A0A931AA53"/>
<dbReference type="Pfam" id="PF13185">
    <property type="entry name" value="GAF_2"/>
    <property type="match status" value="1"/>
</dbReference>
<gene>
    <name evidence="4" type="ORF">ITP53_25665</name>
</gene>
<dbReference type="Gene3D" id="3.30.450.40">
    <property type="match status" value="1"/>
</dbReference>
<accession>A0A931AA53</accession>
<dbReference type="SMART" id="SM00065">
    <property type="entry name" value="GAF"/>
    <property type="match status" value="1"/>
</dbReference>
<evidence type="ECO:0000259" key="2">
    <source>
        <dbReference type="SMART" id="SM00065"/>
    </source>
</evidence>
<feature type="domain" description="GAF" evidence="2">
    <location>
        <begin position="39"/>
        <end position="186"/>
    </location>
</feature>
<dbReference type="SUPFAM" id="SSF81606">
    <property type="entry name" value="PP2C-like"/>
    <property type="match status" value="1"/>
</dbReference>
<comment type="caution">
    <text evidence="4">The sequence shown here is derived from an EMBL/GenBank/DDBJ whole genome shotgun (WGS) entry which is preliminary data.</text>
</comment>
<reference evidence="4" key="1">
    <citation type="submission" date="2020-11" db="EMBL/GenBank/DDBJ databases">
        <title>Whole-genome analyses of Nonomuraea sp. K274.</title>
        <authorList>
            <person name="Veyisoglu A."/>
        </authorList>
    </citation>
    <scope>NUCLEOTIDE SEQUENCE</scope>
    <source>
        <strain evidence="4">K274</strain>
    </source>
</reference>
<sequence length="428" mass="46718">MIGAPNVERLQAEVEEIAALYERMHRFMNTILTISGTLDLSAVLHHIVDDARALVDARYGALGVLNARQEMTQLITAGVDPEVHARVGRLPRGRGLLGEMMRHAHPIRVDDVDQDPHAAGFPRGHPPMHNLLGVPIRTRGTLHGDLYLADKRSGEPFTQEDEDIVTGLAAAAAVAIENARLYQDLRSATERFQRSLLARRIEMDPLRLQVRYQPATETPSVGGDWYDMIPLPDGARLVVGDVMGHDLQAAVAMSKISNMLRVIALDDGASPSVVLHEVDRALQRLHEEPLATILLAQVEQRAEWDWRLRWASAGHLPPLLITPGGEASYLPTDSGPPIGVDVNLPRADHGHIIAPGSTVLMFTDGLVEKRGTSLARGMDDVARTAERLHGRTEAEICDGLLEHHGGTAEDDIALLCLSVPYLRSPATA</sequence>
<organism evidence="4 5">
    <name type="scientific">Nonomuraea cypriaca</name>
    <dbReference type="NCBI Taxonomy" id="1187855"/>
    <lineage>
        <taxon>Bacteria</taxon>
        <taxon>Bacillati</taxon>
        <taxon>Actinomycetota</taxon>
        <taxon>Actinomycetes</taxon>
        <taxon>Streptosporangiales</taxon>
        <taxon>Streptosporangiaceae</taxon>
        <taxon>Nonomuraea</taxon>
    </lineage>
</organism>
<evidence type="ECO:0000259" key="3">
    <source>
        <dbReference type="SMART" id="SM00331"/>
    </source>
</evidence>
<dbReference type="SUPFAM" id="SSF55781">
    <property type="entry name" value="GAF domain-like"/>
    <property type="match status" value="1"/>
</dbReference>
<dbReference type="PANTHER" id="PTHR43156:SF2">
    <property type="entry name" value="STAGE II SPORULATION PROTEIN E"/>
    <property type="match status" value="1"/>
</dbReference>
<evidence type="ECO:0000313" key="4">
    <source>
        <dbReference type="EMBL" id="MBF8189061.1"/>
    </source>
</evidence>
<dbReference type="InterPro" id="IPR029016">
    <property type="entry name" value="GAF-like_dom_sf"/>
</dbReference>
<keyword evidence="1" id="KW-0378">Hydrolase</keyword>
<dbReference type="PANTHER" id="PTHR43156">
    <property type="entry name" value="STAGE II SPORULATION PROTEIN E-RELATED"/>
    <property type="match status" value="1"/>
</dbReference>
<dbReference type="InterPro" id="IPR003018">
    <property type="entry name" value="GAF"/>
</dbReference>
<dbReference type="InterPro" id="IPR036457">
    <property type="entry name" value="PPM-type-like_dom_sf"/>
</dbReference>
<dbReference type="EMBL" id="JADOGI010000081">
    <property type="protein sequence ID" value="MBF8189061.1"/>
    <property type="molecule type" value="Genomic_DNA"/>
</dbReference>
<dbReference type="Pfam" id="PF07228">
    <property type="entry name" value="SpoIIE"/>
    <property type="match status" value="1"/>
</dbReference>